<dbReference type="AlphaFoldDB" id="A0AAN7E5Y8"/>
<organism evidence="1 2">
    <name type="scientific">Quercus rubra</name>
    <name type="common">Northern red oak</name>
    <name type="synonym">Quercus borealis</name>
    <dbReference type="NCBI Taxonomy" id="3512"/>
    <lineage>
        <taxon>Eukaryota</taxon>
        <taxon>Viridiplantae</taxon>
        <taxon>Streptophyta</taxon>
        <taxon>Embryophyta</taxon>
        <taxon>Tracheophyta</taxon>
        <taxon>Spermatophyta</taxon>
        <taxon>Magnoliopsida</taxon>
        <taxon>eudicotyledons</taxon>
        <taxon>Gunneridae</taxon>
        <taxon>Pentapetalae</taxon>
        <taxon>rosids</taxon>
        <taxon>fabids</taxon>
        <taxon>Fagales</taxon>
        <taxon>Fagaceae</taxon>
        <taxon>Quercus</taxon>
    </lineage>
</organism>
<sequence>MWLRVNNFVNKVKKWWASYVFQGTPSFILAKKLAALKLDLKKWNEVEFGNATFKKQDLWSKLNVLEAKEETLRLTAEEKLDQSNLRTDIEKLTLMEEISWRQKSRVLHLKEGDANTKFFHRMANSNRKNNGIESLMVNGTLSSDQGIIADYITHFFMNLYSEQQANRSFPDSLVFPMIFW</sequence>
<dbReference type="EMBL" id="JAXUIC010000011">
    <property type="protein sequence ID" value="KAK4563834.1"/>
    <property type="molecule type" value="Genomic_DNA"/>
</dbReference>
<protein>
    <submittedName>
        <fullName evidence="1">Uncharacterized protein</fullName>
    </submittedName>
</protein>
<comment type="caution">
    <text evidence="1">The sequence shown here is derived from an EMBL/GenBank/DDBJ whole genome shotgun (WGS) entry which is preliminary data.</text>
</comment>
<evidence type="ECO:0000313" key="2">
    <source>
        <dbReference type="Proteomes" id="UP001324115"/>
    </source>
</evidence>
<keyword evidence="2" id="KW-1185">Reference proteome</keyword>
<proteinExistence type="predicted"/>
<evidence type="ECO:0000313" key="1">
    <source>
        <dbReference type="EMBL" id="KAK4563834.1"/>
    </source>
</evidence>
<accession>A0AAN7E5Y8</accession>
<name>A0AAN7E5Y8_QUERU</name>
<gene>
    <name evidence="1" type="ORF">RGQ29_006083</name>
</gene>
<reference evidence="1 2" key="1">
    <citation type="journal article" date="2023" name="G3 (Bethesda)">
        <title>A haplotype-resolved chromosome-scale genome for Quercus rubra L. provides insights into the genetics of adaptive traits for red oak species.</title>
        <authorList>
            <person name="Kapoor B."/>
            <person name="Jenkins J."/>
            <person name="Schmutz J."/>
            <person name="Zhebentyayeva T."/>
            <person name="Kuelheim C."/>
            <person name="Coggeshall M."/>
            <person name="Heim C."/>
            <person name="Lasky J.R."/>
            <person name="Leites L."/>
            <person name="Islam-Faridi N."/>
            <person name="Romero-Severson J."/>
            <person name="DeLeo V.L."/>
            <person name="Lucas S.M."/>
            <person name="Lazic D."/>
            <person name="Gailing O."/>
            <person name="Carlson J."/>
            <person name="Staton M."/>
        </authorList>
    </citation>
    <scope>NUCLEOTIDE SEQUENCE [LARGE SCALE GENOMIC DNA]</scope>
    <source>
        <strain evidence="1">Pseudo-F2</strain>
    </source>
</reference>
<dbReference type="Proteomes" id="UP001324115">
    <property type="component" value="Unassembled WGS sequence"/>
</dbReference>